<dbReference type="Proteomes" id="UP001238467">
    <property type="component" value="Unassembled WGS sequence"/>
</dbReference>
<feature type="region of interest" description="Disordered" evidence="1">
    <location>
        <begin position="35"/>
        <end position="58"/>
    </location>
</feature>
<proteinExistence type="predicted"/>
<accession>A0ABU0DNU8</accession>
<evidence type="ECO:0000313" key="2">
    <source>
        <dbReference type="EMBL" id="MDQ0350138.1"/>
    </source>
</evidence>
<gene>
    <name evidence="2" type="ORF">J2S76_004594</name>
</gene>
<evidence type="ECO:0000256" key="1">
    <source>
        <dbReference type="SAM" id="MobiDB-lite"/>
    </source>
</evidence>
<evidence type="ECO:0000313" key="3">
    <source>
        <dbReference type="Proteomes" id="UP001238467"/>
    </source>
</evidence>
<feature type="region of interest" description="Disordered" evidence="1">
    <location>
        <begin position="111"/>
        <end position="137"/>
    </location>
</feature>
<dbReference type="EMBL" id="JAUSUH010000018">
    <property type="protein sequence ID" value="MDQ0350138.1"/>
    <property type="molecule type" value="Genomic_DNA"/>
</dbReference>
<keyword evidence="3" id="KW-1185">Reference proteome</keyword>
<sequence>MPVRWRCRVIPPKCFNNIRLLREIHRIGAGNRSREYRPLETASGTPSGQAPKITEKSDRTRIGRTLSWEQVADRLGFEYMRPINLLALDCSTVMSGSGSLKCQWNGRNGGAKRTSLKGQSSDSKGATPVRGQRSAQSCGSIAEKQVFCDMRRLSECGRQRPPAEVAGNPCRIDLMANNVMRGFVGGSAAGWWLIRASASATTHGEQAAARPAGERLNGSAAVHAEMVPSELHLAHATGTGRAVAAECEP</sequence>
<reference evidence="2 3" key="1">
    <citation type="submission" date="2023-07" db="EMBL/GenBank/DDBJ databases">
        <title>Genomic Encyclopedia of Type Strains, Phase IV (KMG-IV): sequencing the most valuable type-strain genomes for metagenomic binning, comparative biology and taxonomic classification.</title>
        <authorList>
            <person name="Goeker M."/>
        </authorList>
    </citation>
    <scope>NUCLEOTIDE SEQUENCE [LARGE SCALE GENOMIC DNA]</scope>
    <source>
        <strain evidence="2 3">DSM 1277</strain>
    </source>
</reference>
<name>A0ABU0DNU8_9HYPH</name>
<organism evidence="2 3">
    <name type="scientific">Ancylobacter vacuolatus</name>
    <dbReference type="NCBI Taxonomy" id="223389"/>
    <lineage>
        <taxon>Bacteria</taxon>
        <taxon>Pseudomonadati</taxon>
        <taxon>Pseudomonadota</taxon>
        <taxon>Alphaproteobacteria</taxon>
        <taxon>Hyphomicrobiales</taxon>
        <taxon>Xanthobacteraceae</taxon>
        <taxon>Ancylobacter</taxon>
    </lineage>
</organism>
<comment type="caution">
    <text evidence="2">The sequence shown here is derived from an EMBL/GenBank/DDBJ whole genome shotgun (WGS) entry which is preliminary data.</text>
</comment>
<protein>
    <submittedName>
        <fullName evidence="2">Uncharacterized protein</fullName>
    </submittedName>
</protein>